<dbReference type="SUPFAM" id="SSF52540">
    <property type="entry name" value="P-loop containing nucleoside triphosphate hydrolases"/>
    <property type="match status" value="1"/>
</dbReference>
<dbReference type="Gene3D" id="3.40.50.300">
    <property type="entry name" value="P-loop containing nucleotide triphosphate hydrolases"/>
    <property type="match status" value="1"/>
</dbReference>
<proteinExistence type="inferred from homology"/>
<gene>
    <name evidence="8" type="primary">Tor2a_1</name>
    <name evidence="8" type="ORF">GTO93_0015252</name>
</gene>
<dbReference type="InterPro" id="IPR027417">
    <property type="entry name" value="P-loop_NTPase"/>
</dbReference>
<evidence type="ECO:0000256" key="4">
    <source>
        <dbReference type="ARBA" id="ARBA00022840"/>
    </source>
</evidence>
<evidence type="ECO:0000259" key="7">
    <source>
        <dbReference type="Pfam" id="PF21376"/>
    </source>
</evidence>
<keyword evidence="3" id="KW-0547">Nucleotide-binding</keyword>
<dbReference type="InterPro" id="IPR049337">
    <property type="entry name" value="TOR1A_C"/>
</dbReference>
<evidence type="ECO:0000313" key="8">
    <source>
        <dbReference type="EMBL" id="MBN3276820.1"/>
    </source>
</evidence>
<evidence type="ECO:0000256" key="2">
    <source>
        <dbReference type="ARBA" id="ARBA00022729"/>
    </source>
</evidence>
<dbReference type="PANTHER" id="PTHR10760">
    <property type="entry name" value="TORSIN"/>
    <property type="match status" value="1"/>
</dbReference>
<keyword evidence="5" id="KW-0325">Glycoprotein</keyword>
<keyword evidence="4" id="KW-0067">ATP-binding</keyword>
<feature type="domain" description="Torsin-1A C-terminal" evidence="7">
    <location>
        <begin position="282"/>
        <end position="334"/>
    </location>
</feature>
<evidence type="ECO:0000256" key="1">
    <source>
        <dbReference type="ARBA" id="ARBA00006235"/>
    </source>
</evidence>
<organism evidence="8 9">
    <name type="scientific">Polyodon spathula</name>
    <name type="common">North American paddlefish</name>
    <name type="synonym">Squalus spathula</name>
    <dbReference type="NCBI Taxonomy" id="7913"/>
    <lineage>
        <taxon>Eukaryota</taxon>
        <taxon>Metazoa</taxon>
        <taxon>Chordata</taxon>
        <taxon>Craniata</taxon>
        <taxon>Vertebrata</taxon>
        <taxon>Euteleostomi</taxon>
        <taxon>Actinopterygii</taxon>
        <taxon>Chondrostei</taxon>
        <taxon>Acipenseriformes</taxon>
        <taxon>Polyodontidae</taxon>
        <taxon>Polyodon</taxon>
    </lineage>
</organism>
<dbReference type="PANTHER" id="PTHR10760:SF4">
    <property type="entry name" value="TORSIN-2A"/>
    <property type="match status" value="1"/>
</dbReference>
<evidence type="ECO:0000313" key="9">
    <source>
        <dbReference type="Proteomes" id="UP001166093"/>
    </source>
</evidence>
<dbReference type="Pfam" id="PF06309">
    <property type="entry name" value="Torsin"/>
    <property type="match status" value="1"/>
</dbReference>
<keyword evidence="2" id="KW-0732">Signal</keyword>
<protein>
    <recommendedName>
        <fullName evidence="6">Torsin family 2 member A</fullName>
    </recommendedName>
</protein>
<dbReference type="InterPro" id="IPR010448">
    <property type="entry name" value="Torsin"/>
</dbReference>
<evidence type="ECO:0000256" key="3">
    <source>
        <dbReference type="ARBA" id="ARBA00022741"/>
    </source>
</evidence>
<feature type="non-terminal residue" evidence="8">
    <location>
        <position position="1"/>
    </location>
</feature>
<sequence>MFALYLASSCLSLSGEFEEPELKSIPPSIQSRDNVNVELSQSTYSLCLYVIGVGLELELYRNVYGQHLAQEAVSEALAEFINDASPEKPLVLSFHGSSGTGKTLVSWLLGRYLYGSAKTSPHVHQFIPTLHFPYPHRVPQYKKELKAWVEGNLTACARSVFVFDEMDKMPPGLIDVLVPFLGSSHVVYQTNYRKAIYVFIRLSVIHLEGEIDSKPFRTFFPINRLALEARQAGRDREEILLDEMEEAQAVFNKSCNGLYHSEIIQEKLVDSFVPFLPLTRCHVERCIRRELCLRGQCHRRDIIEAITGAMTFSPERERLFSHSGCKTVPAKVNY</sequence>
<feature type="non-terminal residue" evidence="8">
    <location>
        <position position="334"/>
    </location>
</feature>
<accession>A0ABS2XR97</accession>
<dbReference type="Proteomes" id="UP001166093">
    <property type="component" value="Unassembled WGS sequence"/>
</dbReference>
<dbReference type="Pfam" id="PF21376">
    <property type="entry name" value="TOR1A_C"/>
    <property type="match status" value="1"/>
</dbReference>
<reference evidence="8" key="1">
    <citation type="journal article" date="2021" name="Cell">
        <title>Tracing the genetic footprints of vertebrate landing in non-teleost ray-finned fishes.</title>
        <authorList>
            <person name="Bi X."/>
            <person name="Wang K."/>
            <person name="Yang L."/>
            <person name="Pan H."/>
            <person name="Jiang H."/>
            <person name="Wei Q."/>
            <person name="Fang M."/>
            <person name="Yu H."/>
            <person name="Zhu C."/>
            <person name="Cai Y."/>
            <person name="He Y."/>
            <person name="Gan X."/>
            <person name="Zeng H."/>
            <person name="Yu D."/>
            <person name="Zhu Y."/>
            <person name="Jiang H."/>
            <person name="Qiu Q."/>
            <person name="Yang H."/>
            <person name="Zhang Y.E."/>
            <person name="Wang W."/>
            <person name="Zhu M."/>
            <person name="He S."/>
            <person name="Zhang G."/>
        </authorList>
    </citation>
    <scope>NUCLEOTIDE SEQUENCE</scope>
    <source>
        <strain evidence="8">Pddl_001</strain>
    </source>
</reference>
<name>A0ABS2XR97_POLSP</name>
<keyword evidence="9" id="KW-1185">Reference proteome</keyword>
<evidence type="ECO:0000256" key="5">
    <source>
        <dbReference type="ARBA" id="ARBA00023180"/>
    </source>
</evidence>
<comment type="similarity">
    <text evidence="1">Belongs to the ClpA/ClpB family. Torsin subfamily.</text>
</comment>
<comment type="caution">
    <text evidence="8">The sequence shown here is derived from an EMBL/GenBank/DDBJ whole genome shotgun (WGS) entry which is preliminary data.</text>
</comment>
<dbReference type="EMBL" id="JAAWVQ010062817">
    <property type="protein sequence ID" value="MBN3276820.1"/>
    <property type="molecule type" value="Genomic_DNA"/>
</dbReference>
<evidence type="ECO:0000256" key="6">
    <source>
        <dbReference type="ARBA" id="ARBA00042469"/>
    </source>
</evidence>